<accession>A0AAD6YF68</accession>
<keyword evidence="2" id="KW-1185">Reference proteome</keyword>
<reference evidence="1" key="1">
    <citation type="submission" date="2023-03" db="EMBL/GenBank/DDBJ databases">
        <title>Massive genome expansion in bonnet fungi (Mycena s.s.) driven by repeated elements and novel gene families across ecological guilds.</title>
        <authorList>
            <consortium name="Lawrence Berkeley National Laboratory"/>
            <person name="Harder C.B."/>
            <person name="Miyauchi S."/>
            <person name="Viragh M."/>
            <person name="Kuo A."/>
            <person name="Thoen E."/>
            <person name="Andreopoulos B."/>
            <person name="Lu D."/>
            <person name="Skrede I."/>
            <person name="Drula E."/>
            <person name="Henrissat B."/>
            <person name="Morin E."/>
            <person name="Kohler A."/>
            <person name="Barry K."/>
            <person name="LaButti K."/>
            <person name="Morin E."/>
            <person name="Salamov A."/>
            <person name="Lipzen A."/>
            <person name="Mereny Z."/>
            <person name="Hegedus B."/>
            <person name="Baldrian P."/>
            <person name="Stursova M."/>
            <person name="Weitz H."/>
            <person name="Taylor A."/>
            <person name="Grigoriev I.V."/>
            <person name="Nagy L.G."/>
            <person name="Martin F."/>
            <person name="Kauserud H."/>
        </authorList>
    </citation>
    <scope>NUCLEOTIDE SEQUENCE</scope>
    <source>
        <strain evidence="1">9144</strain>
    </source>
</reference>
<dbReference type="EMBL" id="JARJCW010000021">
    <property type="protein sequence ID" value="KAJ7213541.1"/>
    <property type="molecule type" value="Genomic_DNA"/>
</dbReference>
<organism evidence="1 2">
    <name type="scientific">Mycena pura</name>
    <dbReference type="NCBI Taxonomy" id="153505"/>
    <lineage>
        <taxon>Eukaryota</taxon>
        <taxon>Fungi</taxon>
        <taxon>Dikarya</taxon>
        <taxon>Basidiomycota</taxon>
        <taxon>Agaricomycotina</taxon>
        <taxon>Agaricomycetes</taxon>
        <taxon>Agaricomycetidae</taxon>
        <taxon>Agaricales</taxon>
        <taxon>Marasmiineae</taxon>
        <taxon>Mycenaceae</taxon>
        <taxon>Mycena</taxon>
    </lineage>
</organism>
<sequence>MEGRLRFPNELWLEVCTYLPLDAVRSLSSTDRSLYAIARPLSFTEFKLYLYPSEYNPPQELLVDALARLAFYSSQEIAPLVRTCTTRQSYDSRRWPVCDSTHGDHARGGGAPHALMNAFFVRLPRFTGLQRLYADRIRFTRAGLEALCALPPLQHAEFDACTFTTARGEQITSPDAATTTLRVANFVTRNITDAVWLPLLCHDSLRALNISDLLLLARPSVGPFPFVHTLTAIPCDLRIHDALTIFAKFPAMRVFITDYTGILRNLTPAQESEIFPLLEEYTGAAENLHIFTQRPTLAHITIDAIVFSRLPAEFRDVALPLSNITSFTAQFFIASAGEWVFGGAEMDAIFTWFPRLKKLELTFYPDV</sequence>
<evidence type="ECO:0000313" key="2">
    <source>
        <dbReference type="Proteomes" id="UP001219525"/>
    </source>
</evidence>
<dbReference type="CDD" id="cd09917">
    <property type="entry name" value="F-box_SF"/>
    <property type="match status" value="1"/>
</dbReference>
<evidence type="ECO:0008006" key="3">
    <source>
        <dbReference type="Google" id="ProtNLM"/>
    </source>
</evidence>
<comment type="caution">
    <text evidence="1">The sequence shown here is derived from an EMBL/GenBank/DDBJ whole genome shotgun (WGS) entry which is preliminary data.</text>
</comment>
<dbReference type="AlphaFoldDB" id="A0AAD6YF68"/>
<feature type="non-terminal residue" evidence="1">
    <location>
        <position position="367"/>
    </location>
</feature>
<name>A0AAD6YF68_9AGAR</name>
<dbReference type="Proteomes" id="UP001219525">
    <property type="component" value="Unassembled WGS sequence"/>
</dbReference>
<evidence type="ECO:0000313" key="1">
    <source>
        <dbReference type="EMBL" id="KAJ7213541.1"/>
    </source>
</evidence>
<protein>
    <recommendedName>
        <fullName evidence="3">F-box domain-containing protein</fullName>
    </recommendedName>
</protein>
<gene>
    <name evidence="1" type="ORF">GGX14DRAFT_445395</name>
</gene>
<proteinExistence type="predicted"/>